<evidence type="ECO:0000256" key="1">
    <source>
        <dbReference type="SAM" id="MobiDB-lite"/>
    </source>
</evidence>
<keyword evidence="7" id="KW-1185">Reference proteome</keyword>
<dbReference type="Pfam" id="PF20416">
    <property type="entry name" value="UTP20"/>
    <property type="match status" value="1"/>
</dbReference>
<evidence type="ECO:0000313" key="8">
    <source>
        <dbReference type="Proteomes" id="UP000663852"/>
    </source>
</evidence>
<evidence type="ECO:0008006" key="9">
    <source>
        <dbReference type="Google" id="ProtNLM"/>
    </source>
</evidence>
<dbReference type="InterPro" id="IPR011430">
    <property type="entry name" value="UTP20_N"/>
</dbReference>
<dbReference type="Proteomes" id="UP000663828">
    <property type="component" value="Unassembled WGS sequence"/>
</dbReference>
<comment type="caution">
    <text evidence="6">The sequence shown here is derived from an EMBL/GenBank/DDBJ whole genome shotgun (WGS) entry which is preliminary data.</text>
</comment>
<protein>
    <recommendedName>
        <fullName evidence="9">Small subunit processome component 20-like protein</fullName>
    </recommendedName>
</protein>
<evidence type="ECO:0000259" key="4">
    <source>
        <dbReference type="Pfam" id="PF23099"/>
    </source>
</evidence>
<accession>A0A815M059</accession>
<evidence type="ECO:0000259" key="3">
    <source>
        <dbReference type="Pfam" id="PF20416"/>
    </source>
</evidence>
<feature type="region of interest" description="Disordered" evidence="1">
    <location>
        <begin position="1834"/>
        <end position="1853"/>
    </location>
</feature>
<feature type="compositionally biased region" description="Basic and acidic residues" evidence="1">
    <location>
        <begin position="1834"/>
        <end position="1844"/>
    </location>
</feature>
<evidence type="ECO:0000313" key="5">
    <source>
        <dbReference type="EMBL" id="CAF1001797.1"/>
    </source>
</evidence>
<dbReference type="SUPFAM" id="SSF48371">
    <property type="entry name" value="ARM repeat"/>
    <property type="match status" value="2"/>
</dbReference>
<dbReference type="EMBL" id="CAJNOJ010000353">
    <property type="protein sequence ID" value="CAF1413736.1"/>
    <property type="molecule type" value="Genomic_DNA"/>
</dbReference>
<dbReference type="InterPro" id="IPR057525">
    <property type="entry name" value="UTP20_C"/>
</dbReference>
<dbReference type="Pfam" id="PF07539">
    <property type="entry name" value="UTP20_N"/>
    <property type="match status" value="1"/>
</dbReference>
<feature type="domain" description="U3 small nucleolar RNA-associated protein 20 C-terminal" evidence="4">
    <location>
        <begin position="2297"/>
        <end position="2654"/>
    </location>
</feature>
<gene>
    <name evidence="6" type="ORF">EDS130_LOCUS36929</name>
    <name evidence="5" type="ORF">XAT740_LOCUS13245</name>
</gene>
<dbReference type="GO" id="GO:0032040">
    <property type="term" value="C:small-subunit processome"/>
    <property type="evidence" value="ECO:0007669"/>
    <property type="project" value="TreeGrafter"/>
</dbReference>
<feature type="domain" description="U3 small nucleolar RNA-associated protein 20 N-terminal" evidence="2">
    <location>
        <begin position="854"/>
        <end position="1471"/>
    </location>
</feature>
<dbReference type="OrthoDB" id="360653at2759"/>
<reference evidence="6" key="1">
    <citation type="submission" date="2021-02" db="EMBL/GenBank/DDBJ databases">
        <authorList>
            <person name="Nowell W R."/>
        </authorList>
    </citation>
    <scope>NUCLEOTIDE SEQUENCE</scope>
</reference>
<dbReference type="InterPro" id="IPR046523">
    <property type="entry name" value="UTP20_dom"/>
</dbReference>
<feature type="compositionally biased region" description="Basic residues" evidence="1">
    <location>
        <begin position="2639"/>
        <end position="2655"/>
    </location>
</feature>
<dbReference type="EMBL" id="CAJNOR010000765">
    <property type="protein sequence ID" value="CAF1001797.1"/>
    <property type="molecule type" value="Genomic_DNA"/>
</dbReference>
<dbReference type="GO" id="GO:0030686">
    <property type="term" value="C:90S preribosome"/>
    <property type="evidence" value="ECO:0007669"/>
    <property type="project" value="TreeGrafter"/>
</dbReference>
<dbReference type="InterPro" id="IPR016024">
    <property type="entry name" value="ARM-type_fold"/>
</dbReference>
<dbReference type="Pfam" id="PF23099">
    <property type="entry name" value="UTP20_C"/>
    <property type="match status" value="1"/>
</dbReference>
<organism evidence="6 8">
    <name type="scientific">Adineta ricciae</name>
    <name type="common">Rotifer</name>
    <dbReference type="NCBI Taxonomy" id="249248"/>
    <lineage>
        <taxon>Eukaryota</taxon>
        <taxon>Metazoa</taxon>
        <taxon>Spiralia</taxon>
        <taxon>Gnathifera</taxon>
        <taxon>Rotifera</taxon>
        <taxon>Eurotatoria</taxon>
        <taxon>Bdelloidea</taxon>
        <taxon>Adinetida</taxon>
        <taxon>Adinetidae</taxon>
        <taxon>Adineta</taxon>
    </lineage>
</organism>
<evidence type="ECO:0000313" key="7">
    <source>
        <dbReference type="Proteomes" id="UP000663828"/>
    </source>
</evidence>
<dbReference type="PANTHER" id="PTHR17695:SF11">
    <property type="entry name" value="SMALL SUBUNIT PROCESSOME COMPONENT 20 HOMOLOG"/>
    <property type="match status" value="1"/>
</dbReference>
<evidence type="ECO:0000259" key="2">
    <source>
        <dbReference type="Pfam" id="PF07539"/>
    </source>
</evidence>
<dbReference type="PANTHER" id="PTHR17695">
    <property type="entry name" value="SMALL SUBUNIT PROCESSOME COMPONENT 20 HOMOLOG"/>
    <property type="match status" value="1"/>
</dbReference>
<dbReference type="InterPro" id="IPR052575">
    <property type="entry name" value="SSU_processome_comp_20"/>
</dbReference>
<name>A0A815M059_ADIRI</name>
<feature type="region of interest" description="Disordered" evidence="1">
    <location>
        <begin position="2639"/>
        <end position="2679"/>
    </location>
</feature>
<proteinExistence type="predicted"/>
<feature type="domain" description="U3 small nucleolar RNA-associated protein 20" evidence="3">
    <location>
        <begin position="1705"/>
        <end position="1928"/>
    </location>
</feature>
<evidence type="ECO:0000313" key="6">
    <source>
        <dbReference type="EMBL" id="CAF1413736.1"/>
    </source>
</evidence>
<dbReference type="Proteomes" id="UP000663852">
    <property type="component" value="Unassembled WGS sequence"/>
</dbReference>
<sequence>MAKKSKNSKENDKEHRPFRYQSLHERLNNININVVHRIRYHDTANLADNEDLARTSHFQQSLEHWSMLNFSEIYSQLHQKLRPLAGSLEQVVYNREQILSLLRQALIERNPLIIETLLDLIVQLARDLQSDFYIYYKQYLFVDIVNLLINNQSQQSEMNTQLLEQVFQCLTYLFKHLWRIMLKDLANLYELYSKYLFSSSNSLTTNYEYIRSFAAESFAYLLRKIENYQSFIDYLFDQNDRDENELESLSLVFSETCQNVQSTFHSCTKTLLTCIWKKFLQRPQIVQSCIKTIYSLLLQHTSKQHVDVLWTSMMNVYRTIDHQKEQTVSILIYQIFYEIFQLFIDHRMLIDTDLSWEFLTMIKSNENKELLRLHYETVRKVMNIFPITKELIDVYYRFHTQTSSMFLYEQTRKIFQSDLTDKLPNEFYLRLWNHLLKGKDHSREETINCLIDYLIFGRKKTEMIILPHDNDQTVLEKVNLLKTKKKFLGKDKIGEDGLEFIRKFICETLIKINDEQILLTGQLWRALILLHSLSDKDTNGIDFTKTHVELFSSQLINHASLSTSATVAVTLMEIIFQHSQSFSIEFWYEILQRQVQSELYLLCTRLAFLLNPPSKAMTDKFIELLKTNLSSFNAKIRLLSLRILDSLISDPTHVIFHCLSCEECPMNVYEYRSKIIHLQKLSVEFVLINNKSSSFHLAMYYLLGLLSANFTPLWSICTELLGSYGNKAIEYIGHAYFWSILNDKFQLVSQRDQISAKEIITDDLVKEFVENEEKREYEVNDQSIDYIQYRINLFQTLTHFPNECEQKTKVLVPIIFDFFTNEYHDHLLALGLFGQSKSSYIIQTSASKRLSRKFSLKTLETILNLLKQFHHHKQWFEPHRLYQFYTRLLLSTDNSIQKLAYECLLTCHQIPESIIQSDFLKHSQDIQPLFTPSTCRKTFHELIQGVLLEHNLSDNLKNQYAFILIRIIYSKLNTKRSLGSTTRGRKDYFELNRKYLFQFLITFASNNLYEHHFRYFIQLLSEPFADELFSSEEDQWLTIFDKKIALKSEQVHLTSYETFIKYIQHSLSLLKTFVSKLGVYLQKQMHYIMKFYLLTIKFVDYLTNLKHVDDNQTKKLRISLKRLRSMAYKGLQTLFQLFDGDESEIFTSDLIDAVWLCCIRENYLDNLLNKTKQREDIVHMLKLVVIWSSTPYLRQAIIDDRQDAKDLMKCSMKLLNENISHENKQLIIEFIWNILQIDPNDALIVPYFDHLLTYLTRISNSMMESNNAITLSSKEFDILLILSNKQLKTEKIEQLCSIFVRLLRQNILSKKKKKKLDTKTSAQDLNISILKVLQNLVPNVENSIEKYLPSLAILCCKIIRRDQRIELIQLFQILANHSSKSEINAIWYLKQLVELNSWNSEQIDEPDYERRLNSYKELTQNLLNLQDAEKEQHEYSCLFYHCLYELHHSINDLSLREYASQCIQLFLQRVSLYRTCFLTEIRAILKQPAISSSIRHEFLRHLAFIVDLNTENEDLNDLKRLRNHTDVELDFFHNITHVQNHRRLRALKRLKSTQDENSFRVTTITSYLLPIVCSFINDSLAEDGHDITNDDVVFQCLATFCQMLPWMKYNQLFVSYFRQLTNNKRSLSLVQKRCITKTVSAIIDAFHFQLDSNENKSESERISKTIQQRLLPMILGLLSQNSFSIDGLTTTGMATKNATVDDQRQQAVLITITCSLIAMKLIVIFPSDFIEQHISTILLHLITLLRSRLYSIRDQARDCLCKCVTILGKRYLKFILEELIAGLQRGYQRFVLLHTIHTILIHISSLSAEFNIDSTVKIITNLYIDDFFNEEKTESSKASEHENSSYKPSNIPEAKTNKTVNVMELLGRLIHSKDELLTCMEPLRQQLASNHDSREISKCEKCLQRFQTGLIINTHLTTESLFVFVYHLLTKTEENSMDEQKITTSNNPALRAAIQEREKYHLVPAEPKRGHARVAQAIKHLKKTNLHCLTAWTLNLLHKLIKKFKTDDQTFLSMIDPFVLHIETCLNSSYTDVVTATLRNLSSLLEYSLPSLNQQRITSLYKKVFDLLKMYSSVAGSTDMNDLLTLSYKILGIFVQRLIIDKVSLTSEEYQCLFTYVESDLLNIHRQSSAFLLLRSIMIHSVSVISNDKNLRTLLDNLLRSRLIFLIVQSPYDHVRTTCRDLFHIYFFSYEHTKAKLKSYLDFFLLQLDYEDSNGRLSVLMFLNTLFNDLTKQRLNDYAAYFFLPLACHYYNETNNECKKYFQMNLKLLLEKIDEEHRNDILKNIVFSWINDKIEHRCLALQLFLLFIEIVQERFDQYLIEVFEFIQREFHAIKFDGNDDEEKFFDQYIYHLINVLISVVKFCPNSLQMIQLRSKWLDLMKLIDEKCLLHPHIWIRLLSAQFFNQIFEINKPEDVVQRLDKISAIPSAAPEDGPSRKRLKKSTQINLDHEPLFVHYVTIFDSMSSPLIKIQRLCLACCSQLKPSNLTEEFCLQVIKNLIYLSKLLILSNSEHFDLVLRRCCRLTTFESTKYPNETTRRSSIFKWIAAIVLDLSAPLTPHLKSFLTVLEREIERDETAANLSLKTLAQDVFDVFKRHYDIHLITSIYADVAKKRRAKRLERKQKLAVLAVNQPEVVYRKKRAKQTKRLGLGKKKRMKAIEHARQNRKKKVKKTSDDTDDF</sequence>